<dbReference type="OrthoDB" id="9450131at2759"/>
<feature type="transmembrane region" description="Helical" evidence="1">
    <location>
        <begin position="39"/>
        <end position="60"/>
    </location>
</feature>
<reference evidence="2" key="1">
    <citation type="submission" date="2022-03" db="EMBL/GenBank/DDBJ databases">
        <authorList>
            <person name="Lindestad O."/>
        </authorList>
    </citation>
    <scope>NUCLEOTIDE SEQUENCE</scope>
</reference>
<proteinExistence type="predicted"/>
<evidence type="ECO:0000313" key="2">
    <source>
        <dbReference type="EMBL" id="CAH2208671.1"/>
    </source>
</evidence>
<feature type="non-terminal residue" evidence="2">
    <location>
        <position position="1"/>
    </location>
</feature>
<keyword evidence="3" id="KW-1185">Reference proteome</keyword>
<comment type="caution">
    <text evidence="2">The sequence shown here is derived from an EMBL/GenBank/DDBJ whole genome shotgun (WGS) entry which is preliminary data.</text>
</comment>
<dbReference type="EMBL" id="CAKXAJ010004233">
    <property type="protein sequence ID" value="CAH2208671.1"/>
    <property type="molecule type" value="Genomic_DNA"/>
</dbReference>
<protein>
    <submittedName>
        <fullName evidence="2">Jg27401 protein</fullName>
    </submittedName>
</protein>
<evidence type="ECO:0000256" key="1">
    <source>
        <dbReference type="SAM" id="Phobius"/>
    </source>
</evidence>
<gene>
    <name evidence="2" type="primary">jg27401</name>
    <name evidence="2" type="ORF">PAEG_LOCUS1222</name>
</gene>
<sequence>GENVDTLRRRRTRELADRIAVMKKRGRDAERWHALKRSLYKPLTITFGFILAGIVIYTYVKH</sequence>
<evidence type="ECO:0000313" key="3">
    <source>
        <dbReference type="Proteomes" id="UP000838756"/>
    </source>
</evidence>
<organism evidence="2 3">
    <name type="scientific">Pararge aegeria aegeria</name>
    <dbReference type="NCBI Taxonomy" id="348720"/>
    <lineage>
        <taxon>Eukaryota</taxon>
        <taxon>Metazoa</taxon>
        <taxon>Ecdysozoa</taxon>
        <taxon>Arthropoda</taxon>
        <taxon>Hexapoda</taxon>
        <taxon>Insecta</taxon>
        <taxon>Pterygota</taxon>
        <taxon>Neoptera</taxon>
        <taxon>Endopterygota</taxon>
        <taxon>Lepidoptera</taxon>
        <taxon>Glossata</taxon>
        <taxon>Ditrysia</taxon>
        <taxon>Papilionoidea</taxon>
        <taxon>Nymphalidae</taxon>
        <taxon>Satyrinae</taxon>
        <taxon>Satyrini</taxon>
        <taxon>Parargina</taxon>
        <taxon>Pararge</taxon>
    </lineage>
</organism>
<dbReference type="Proteomes" id="UP000838756">
    <property type="component" value="Unassembled WGS sequence"/>
</dbReference>
<keyword evidence="1" id="KW-0472">Membrane</keyword>
<keyword evidence="1" id="KW-1133">Transmembrane helix</keyword>
<dbReference type="AlphaFoldDB" id="A0A8S4QDR9"/>
<keyword evidence="1" id="KW-0812">Transmembrane</keyword>
<name>A0A8S4QDR9_9NEOP</name>
<accession>A0A8S4QDR9</accession>